<dbReference type="RefSeq" id="XP_001426982.1">
    <property type="nucleotide sequence ID" value="XM_001426945.1"/>
</dbReference>
<gene>
    <name evidence="8" type="ORF">GSPATT00030218001</name>
</gene>
<sequence length="456" mass="52546">MSEQILEQVLEQRLGFGKHYWRQFFIISFIDFLDGAEFLYLALLIPAIKQEWNLSIMELSIFGSSFTLGLTIGSIICGFLADRMGRKTILIIGTVFQVFYLFVFLTVFTNNIIEMILLRLIYGTVIGMNLPISSILMIEVTPKLHRGKIIVALQVLILLGRGWIMILGYIFMESISKGNWRAISLCNSVPCLLCIIGTIFWIQESPRFLILNEEIQKGIDNLNQIGQFNNSEYQMLTEDEIQSLKEWAQLQKQHHQQKENNSIKQLFNQDNLAITWMNYSINFLFMFAMMAIFNILPFILDDENKTLLHLYILDIGEIPAIFVMLYSIDKFGRLSTLLFSTSVLTLILFSTWHWKLYIIITGLAIFKFCCKINCGTLNVLFAESYHTLYRSLGLGTTNAMGGIAGSLAPFVVFPIYFYNYYLPFLICGVFSLFTLILLIFYPIDLTKKPLDQLKQK</sequence>
<feature type="transmembrane region" description="Helical" evidence="6">
    <location>
        <begin position="88"/>
        <end position="108"/>
    </location>
</feature>
<dbReference type="GeneID" id="5012766"/>
<dbReference type="InParanoid" id="A0BM17"/>
<keyword evidence="3 6" id="KW-0812">Transmembrane</keyword>
<feature type="transmembrane region" description="Helical" evidence="6">
    <location>
        <begin position="358"/>
        <end position="380"/>
    </location>
</feature>
<dbReference type="InterPro" id="IPR036259">
    <property type="entry name" value="MFS_trans_sf"/>
</dbReference>
<evidence type="ECO:0000256" key="3">
    <source>
        <dbReference type="ARBA" id="ARBA00022692"/>
    </source>
</evidence>
<proteinExistence type="predicted"/>
<evidence type="ECO:0000256" key="2">
    <source>
        <dbReference type="ARBA" id="ARBA00022448"/>
    </source>
</evidence>
<dbReference type="KEGG" id="ptm:GSPATT00030218001"/>
<keyword evidence="9" id="KW-1185">Reference proteome</keyword>
<dbReference type="PANTHER" id="PTHR23511:SF5">
    <property type="entry name" value="MAJOR FACILITATOR-TYPE TRANSPORTER HXNZ-RELATED"/>
    <property type="match status" value="1"/>
</dbReference>
<evidence type="ECO:0000256" key="6">
    <source>
        <dbReference type="SAM" id="Phobius"/>
    </source>
</evidence>
<dbReference type="Pfam" id="PF00083">
    <property type="entry name" value="Sugar_tr"/>
    <property type="match status" value="1"/>
</dbReference>
<dbReference type="GO" id="GO:0016020">
    <property type="term" value="C:membrane"/>
    <property type="evidence" value="ECO:0000318"/>
    <property type="project" value="GO_Central"/>
</dbReference>
<feature type="transmembrane region" description="Helical" evidence="6">
    <location>
        <begin position="60"/>
        <end position="81"/>
    </location>
</feature>
<feature type="transmembrane region" description="Helical" evidence="6">
    <location>
        <begin position="120"/>
        <end position="138"/>
    </location>
</feature>
<dbReference type="OrthoDB" id="4139357at2759"/>
<evidence type="ECO:0000313" key="8">
    <source>
        <dbReference type="EMBL" id="CAK59584.1"/>
    </source>
</evidence>
<dbReference type="GO" id="GO:0022857">
    <property type="term" value="F:transmembrane transporter activity"/>
    <property type="evidence" value="ECO:0007669"/>
    <property type="project" value="InterPro"/>
</dbReference>
<dbReference type="Gene3D" id="1.20.1250.20">
    <property type="entry name" value="MFS general substrate transporter like domains"/>
    <property type="match status" value="1"/>
</dbReference>
<feature type="transmembrane region" description="Helical" evidence="6">
    <location>
        <begin position="422"/>
        <end position="443"/>
    </location>
</feature>
<comment type="subcellular location">
    <subcellularLocation>
        <location evidence="1">Membrane</location>
        <topology evidence="1">Multi-pass membrane protein</topology>
    </subcellularLocation>
</comment>
<dbReference type="AlphaFoldDB" id="A0BM17"/>
<dbReference type="FunFam" id="1.20.1250.20:FF:000457">
    <property type="entry name" value="Uncharacterized protein"/>
    <property type="match status" value="1"/>
</dbReference>
<organism evidence="8 9">
    <name type="scientific">Paramecium tetraurelia</name>
    <dbReference type="NCBI Taxonomy" id="5888"/>
    <lineage>
        <taxon>Eukaryota</taxon>
        <taxon>Sar</taxon>
        <taxon>Alveolata</taxon>
        <taxon>Ciliophora</taxon>
        <taxon>Intramacronucleata</taxon>
        <taxon>Oligohymenophorea</taxon>
        <taxon>Peniculida</taxon>
        <taxon>Parameciidae</taxon>
        <taxon>Paramecium</taxon>
    </lineage>
</organism>
<feature type="transmembrane region" description="Helical" evidence="6">
    <location>
        <begin position="150"/>
        <end position="170"/>
    </location>
</feature>
<dbReference type="SUPFAM" id="SSF103473">
    <property type="entry name" value="MFS general substrate transporter"/>
    <property type="match status" value="1"/>
</dbReference>
<evidence type="ECO:0000256" key="1">
    <source>
        <dbReference type="ARBA" id="ARBA00004141"/>
    </source>
</evidence>
<keyword evidence="5 6" id="KW-0472">Membrane</keyword>
<evidence type="ECO:0000256" key="4">
    <source>
        <dbReference type="ARBA" id="ARBA00022989"/>
    </source>
</evidence>
<dbReference type="eggNOG" id="KOG0255">
    <property type="taxonomic scope" value="Eukaryota"/>
</dbReference>
<accession>A0BM17</accession>
<dbReference type="HOGENOM" id="CLU_001265_46_0_1"/>
<dbReference type="Proteomes" id="UP000000600">
    <property type="component" value="Unassembled WGS sequence"/>
</dbReference>
<evidence type="ECO:0000313" key="9">
    <source>
        <dbReference type="Proteomes" id="UP000000600"/>
    </source>
</evidence>
<keyword evidence="2" id="KW-0813">Transport</keyword>
<dbReference type="PANTHER" id="PTHR23511">
    <property type="entry name" value="SYNAPTIC VESICLE GLYCOPROTEIN 2"/>
    <property type="match status" value="1"/>
</dbReference>
<dbReference type="InterPro" id="IPR020846">
    <property type="entry name" value="MFS_dom"/>
</dbReference>
<dbReference type="STRING" id="5888.A0BM17"/>
<feature type="transmembrane region" description="Helical" evidence="6">
    <location>
        <begin position="306"/>
        <end position="327"/>
    </location>
</feature>
<dbReference type="InterPro" id="IPR005828">
    <property type="entry name" value="MFS_sugar_transport-like"/>
</dbReference>
<evidence type="ECO:0000256" key="5">
    <source>
        <dbReference type="ARBA" id="ARBA00023136"/>
    </source>
</evidence>
<name>A0BM17_PARTE</name>
<feature type="domain" description="Major facilitator superfamily (MFS) profile" evidence="7">
    <location>
        <begin position="23"/>
        <end position="446"/>
    </location>
</feature>
<feature type="transmembrane region" description="Helical" evidence="6">
    <location>
        <begin position="24"/>
        <end position="48"/>
    </location>
</feature>
<feature type="transmembrane region" description="Helical" evidence="6">
    <location>
        <begin position="334"/>
        <end position="352"/>
    </location>
</feature>
<feature type="transmembrane region" description="Helical" evidence="6">
    <location>
        <begin position="281"/>
        <end position="300"/>
    </location>
</feature>
<dbReference type="OMA" id="SHNRIDE"/>
<dbReference type="EMBL" id="CT868003">
    <property type="protein sequence ID" value="CAK59584.1"/>
    <property type="molecule type" value="Genomic_DNA"/>
</dbReference>
<feature type="transmembrane region" description="Helical" evidence="6">
    <location>
        <begin position="392"/>
        <end position="416"/>
    </location>
</feature>
<evidence type="ECO:0000259" key="7">
    <source>
        <dbReference type="PROSITE" id="PS50850"/>
    </source>
</evidence>
<reference evidence="8 9" key="1">
    <citation type="journal article" date="2006" name="Nature">
        <title>Global trends of whole-genome duplications revealed by the ciliate Paramecium tetraurelia.</title>
        <authorList>
            <consortium name="Genoscope"/>
            <person name="Aury J.-M."/>
            <person name="Jaillon O."/>
            <person name="Duret L."/>
            <person name="Noel B."/>
            <person name="Jubin C."/>
            <person name="Porcel B.M."/>
            <person name="Segurens B."/>
            <person name="Daubin V."/>
            <person name="Anthouard V."/>
            <person name="Aiach N."/>
            <person name="Arnaiz O."/>
            <person name="Billaut A."/>
            <person name="Beisson J."/>
            <person name="Blanc I."/>
            <person name="Bouhouche K."/>
            <person name="Camara F."/>
            <person name="Duharcourt S."/>
            <person name="Guigo R."/>
            <person name="Gogendeau D."/>
            <person name="Katinka M."/>
            <person name="Keller A.-M."/>
            <person name="Kissmehl R."/>
            <person name="Klotz C."/>
            <person name="Koll F."/>
            <person name="Le Moue A."/>
            <person name="Lepere C."/>
            <person name="Malinsky S."/>
            <person name="Nowacki M."/>
            <person name="Nowak J.K."/>
            <person name="Plattner H."/>
            <person name="Poulain J."/>
            <person name="Ruiz F."/>
            <person name="Serrano V."/>
            <person name="Zagulski M."/>
            <person name="Dessen P."/>
            <person name="Betermier M."/>
            <person name="Weissenbach J."/>
            <person name="Scarpelli C."/>
            <person name="Schachter V."/>
            <person name="Sperling L."/>
            <person name="Meyer E."/>
            <person name="Cohen J."/>
            <person name="Wincker P."/>
        </authorList>
    </citation>
    <scope>NUCLEOTIDE SEQUENCE [LARGE SCALE GENOMIC DNA]</scope>
    <source>
        <strain evidence="8 9">Stock d4-2</strain>
    </source>
</reference>
<protein>
    <recommendedName>
        <fullName evidence="7">Major facilitator superfamily (MFS) profile domain-containing protein</fullName>
    </recommendedName>
</protein>
<dbReference type="PROSITE" id="PS50850">
    <property type="entry name" value="MFS"/>
    <property type="match status" value="1"/>
</dbReference>
<keyword evidence="4 6" id="KW-1133">Transmembrane helix</keyword>
<feature type="transmembrane region" description="Helical" evidence="6">
    <location>
        <begin position="182"/>
        <end position="202"/>
    </location>
</feature>